<proteinExistence type="evidence at transcript level"/>
<name>F2DF35_HORVV</name>
<keyword evidence="1" id="KW-0812">Transmembrane</keyword>
<feature type="transmembrane region" description="Helical" evidence="1">
    <location>
        <begin position="12"/>
        <end position="35"/>
    </location>
</feature>
<accession>F2DF35</accession>
<protein>
    <submittedName>
        <fullName evidence="2">Predicted protein</fullName>
    </submittedName>
</protein>
<keyword evidence="1" id="KW-0472">Membrane</keyword>
<sequence length="66" mass="7322">MVEGSKLLEGVVPWVVLGIHMHTKDFLVLLIYLLYTAGIQEKRNSVNVKRVILAAATAHGDGCLRY</sequence>
<keyword evidence="1" id="KW-1133">Transmembrane helix</keyword>
<organism evidence="2">
    <name type="scientific">Hordeum vulgare subsp. vulgare</name>
    <name type="common">Domesticated barley</name>
    <dbReference type="NCBI Taxonomy" id="112509"/>
    <lineage>
        <taxon>Eukaryota</taxon>
        <taxon>Viridiplantae</taxon>
        <taxon>Streptophyta</taxon>
        <taxon>Embryophyta</taxon>
        <taxon>Tracheophyta</taxon>
        <taxon>Spermatophyta</taxon>
        <taxon>Magnoliopsida</taxon>
        <taxon>Liliopsida</taxon>
        <taxon>Poales</taxon>
        <taxon>Poaceae</taxon>
        <taxon>BOP clade</taxon>
        <taxon>Pooideae</taxon>
        <taxon>Triticodae</taxon>
        <taxon>Triticeae</taxon>
        <taxon>Hordeinae</taxon>
        <taxon>Hordeum</taxon>
    </lineage>
</organism>
<reference evidence="2" key="1">
    <citation type="journal article" date="2011" name="Plant Physiol.">
        <title>Comprehensive sequence analysis of 24,783 barley full-length cDNAs derived from 12 clone libraries.</title>
        <authorList>
            <person name="Matsumoto T."/>
            <person name="Tanaka T."/>
            <person name="Sakai H."/>
            <person name="Amano N."/>
            <person name="Kanamori H."/>
            <person name="Kurita K."/>
            <person name="Kikuta A."/>
            <person name="Kamiya K."/>
            <person name="Yamamoto M."/>
            <person name="Ikawa H."/>
            <person name="Fujii N."/>
            <person name="Hori K."/>
            <person name="Itoh T."/>
            <person name="Sato K."/>
        </authorList>
    </citation>
    <scope>NUCLEOTIDE SEQUENCE</scope>
    <source>
        <tissue evidence="2">Shoot and root</tissue>
    </source>
</reference>
<dbReference type="AlphaFoldDB" id="F2DF35"/>
<dbReference type="EMBL" id="AK362502">
    <property type="protein sequence ID" value="BAJ93706.1"/>
    <property type="molecule type" value="mRNA"/>
</dbReference>
<evidence type="ECO:0000256" key="1">
    <source>
        <dbReference type="SAM" id="Phobius"/>
    </source>
</evidence>
<evidence type="ECO:0000313" key="2">
    <source>
        <dbReference type="EMBL" id="BAJ93706.1"/>
    </source>
</evidence>